<evidence type="ECO:0000313" key="2">
    <source>
        <dbReference type="Proteomes" id="UP001186974"/>
    </source>
</evidence>
<reference evidence="1" key="1">
    <citation type="submission" date="2024-09" db="EMBL/GenBank/DDBJ databases">
        <title>Black Yeasts Isolated from many extreme environments.</title>
        <authorList>
            <person name="Coleine C."/>
            <person name="Stajich J.E."/>
            <person name="Selbmann L."/>
        </authorList>
    </citation>
    <scope>NUCLEOTIDE SEQUENCE</scope>
    <source>
        <strain evidence="1">CCFEE 5737</strain>
    </source>
</reference>
<sequence length="340" mass="38280">MAQSRESQPMDPGDFAHQDGASRSKRKRTIVSYRETIDEEEDNDDNLEDSPSDFEAPDQKKKNKRVKPLKSPPTKAPLQGSKRNSNTFPFLSLPAELRNTIYELALTDPSQLHHLVSTSKKYRRTVRRDALCSADERWQNLYGSNRFRASYNHPLSSQPGATDDRKTLATLSPALLVANRQIYREAKGFLYAGPIVVEDTTALHAWLAGLGRETRGLLEELTVARRGQSRSHKAMNHPALTLLAEGATRLKVLRFECRVGDGVTAERVVQQVHRDGLAWLEAVGKEKGRRDAGVEVLRLSEENWAGGPYGRWFGKKPSGEEIEREVRKFGRELRRLLGAA</sequence>
<organism evidence="1 2">
    <name type="scientific">Coniosporium uncinatum</name>
    <dbReference type="NCBI Taxonomy" id="93489"/>
    <lineage>
        <taxon>Eukaryota</taxon>
        <taxon>Fungi</taxon>
        <taxon>Dikarya</taxon>
        <taxon>Ascomycota</taxon>
        <taxon>Pezizomycotina</taxon>
        <taxon>Dothideomycetes</taxon>
        <taxon>Dothideomycetes incertae sedis</taxon>
        <taxon>Coniosporium</taxon>
    </lineage>
</organism>
<dbReference type="Proteomes" id="UP001186974">
    <property type="component" value="Unassembled WGS sequence"/>
</dbReference>
<dbReference type="EMBL" id="JAWDJW010000022">
    <property type="protein sequence ID" value="KAK3082006.1"/>
    <property type="molecule type" value="Genomic_DNA"/>
</dbReference>
<evidence type="ECO:0000313" key="1">
    <source>
        <dbReference type="EMBL" id="KAK3082006.1"/>
    </source>
</evidence>
<gene>
    <name evidence="1" type="ORF">LTS18_008444</name>
</gene>
<protein>
    <submittedName>
        <fullName evidence="1">Uncharacterized protein</fullName>
    </submittedName>
</protein>
<accession>A0ACC3DYQ3</accession>
<keyword evidence="2" id="KW-1185">Reference proteome</keyword>
<name>A0ACC3DYQ3_9PEZI</name>
<proteinExistence type="predicted"/>
<comment type="caution">
    <text evidence="1">The sequence shown here is derived from an EMBL/GenBank/DDBJ whole genome shotgun (WGS) entry which is preliminary data.</text>
</comment>